<evidence type="ECO:0000256" key="7">
    <source>
        <dbReference type="ARBA" id="ARBA00023170"/>
    </source>
</evidence>
<dbReference type="GO" id="GO:0004930">
    <property type="term" value="F:G protein-coupled receptor activity"/>
    <property type="evidence" value="ECO:0007669"/>
    <property type="project" value="UniProtKB-KW"/>
</dbReference>
<gene>
    <name evidence="12" type="ORF">PMEA_00033139</name>
</gene>
<dbReference type="EMBL" id="CALNXJ010000008">
    <property type="protein sequence ID" value="CAH3046191.1"/>
    <property type="molecule type" value="Genomic_DNA"/>
</dbReference>
<feature type="transmembrane region" description="Helical" evidence="10">
    <location>
        <begin position="282"/>
        <end position="306"/>
    </location>
</feature>
<keyword evidence="6 10" id="KW-0472">Membrane</keyword>
<evidence type="ECO:0000256" key="2">
    <source>
        <dbReference type="ARBA" id="ARBA00022475"/>
    </source>
</evidence>
<protein>
    <recommendedName>
        <fullName evidence="11">G-protein coupled receptors family 1 profile domain-containing protein</fullName>
    </recommendedName>
</protein>
<feature type="transmembrane region" description="Helical" evidence="10">
    <location>
        <begin position="87"/>
        <end position="108"/>
    </location>
</feature>
<feature type="transmembrane region" description="Helical" evidence="10">
    <location>
        <begin position="358"/>
        <end position="383"/>
    </location>
</feature>
<evidence type="ECO:0000259" key="11">
    <source>
        <dbReference type="PROSITE" id="PS50262"/>
    </source>
</evidence>
<keyword evidence="3 9" id="KW-0812">Transmembrane</keyword>
<feature type="domain" description="G-protein coupled receptors family 1 profile" evidence="11">
    <location>
        <begin position="55"/>
        <end position="107"/>
    </location>
</feature>
<dbReference type="PANTHER" id="PTHR24249:SF372">
    <property type="entry name" value="G-PROTEIN COUPLED RECEPTORS FAMILY 1 PROFILE DOMAIN-CONTAINING PROTEIN"/>
    <property type="match status" value="1"/>
</dbReference>
<keyword evidence="13" id="KW-1185">Reference proteome</keyword>
<dbReference type="InterPro" id="IPR050569">
    <property type="entry name" value="TAAR"/>
</dbReference>
<keyword evidence="7 9" id="KW-0675">Receptor</keyword>
<keyword evidence="4 10" id="KW-1133">Transmembrane helix</keyword>
<comment type="subcellular location">
    <subcellularLocation>
        <location evidence="1">Cell membrane</location>
        <topology evidence="1">Multi-pass membrane protein</topology>
    </subcellularLocation>
</comment>
<sequence length="511" mass="58751">MKGNCSKEYLSSGASIVLSVWFSLSGLAAITGNVVVLWLNLLMLTKMLWIQTTAATTLNSCCVSIDRFTAIRFPFRYQDILTKRRCLAVIILVWFISLILLLVDFYYAKEERCRIRKVKSVVLPWVQAIAFTSSAINPLIYYLRNSDFRRAFRRTFHWLPFVHEQDALHLRAQPERNRSIRNVETCGNLTTKETEMNDSCPDEHLSSAASIVLSLWFSLSGFATVAGNAVVLWLFYRNESLRTTSNGFLTSLSVTDFLVGLVIDPVWIVIRCLIQPPVHSALHYSMYMLWIHTTTATTFNLCCVSVDRFIAIRFPFRYQDIVTKKRCCTVIILVWLISLCLPFTAISVDLLGNIASAVLWLSLAFVTFVAPLFVVTFCYMFMFKASRRQCRRMFPNENRQSFDTKNIPGNGTMKNFKAIKTVGYIIGVYIVSWMPSLVLLVVHCYYTATNHLCCDIKIDKVVWPWVEAIAFTSSAINPLIYYLRNNEFRRAFHRTFRWLPFVHGQNSPNIT</sequence>
<keyword evidence="2" id="KW-1003">Cell membrane</keyword>
<comment type="caution">
    <text evidence="12">The sequence shown here is derived from an EMBL/GenBank/DDBJ whole genome shotgun (WGS) entry which is preliminary data.</text>
</comment>
<feature type="transmembrane region" description="Helical" evidence="10">
    <location>
        <begin position="215"/>
        <end position="236"/>
    </location>
</feature>
<keyword evidence="8 9" id="KW-0807">Transducer</keyword>
<evidence type="ECO:0000256" key="8">
    <source>
        <dbReference type="ARBA" id="ARBA00023224"/>
    </source>
</evidence>
<name>A0AAU9W9T7_9CNID</name>
<dbReference type="SMART" id="SM01381">
    <property type="entry name" value="7TM_GPCR_Srsx"/>
    <property type="match status" value="1"/>
</dbReference>
<feature type="transmembrane region" description="Helical" evidence="10">
    <location>
        <begin position="120"/>
        <end position="143"/>
    </location>
</feature>
<organism evidence="12 13">
    <name type="scientific">Pocillopora meandrina</name>
    <dbReference type="NCBI Taxonomy" id="46732"/>
    <lineage>
        <taxon>Eukaryota</taxon>
        <taxon>Metazoa</taxon>
        <taxon>Cnidaria</taxon>
        <taxon>Anthozoa</taxon>
        <taxon>Hexacorallia</taxon>
        <taxon>Scleractinia</taxon>
        <taxon>Astrocoeniina</taxon>
        <taxon>Pocilloporidae</taxon>
        <taxon>Pocillopora</taxon>
    </lineage>
</organism>
<dbReference type="InterPro" id="IPR017452">
    <property type="entry name" value="GPCR_Rhodpsn_7TM"/>
</dbReference>
<reference evidence="12 13" key="1">
    <citation type="submission" date="2022-05" db="EMBL/GenBank/DDBJ databases">
        <authorList>
            <consortium name="Genoscope - CEA"/>
            <person name="William W."/>
        </authorList>
    </citation>
    <scope>NUCLEOTIDE SEQUENCE [LARGE SCALE GENOMIC DNA]</scope>
</reference>
<dbReference type="PRINTS" id="PR00237">
    <property type="entry name" value="GPCRRHODOPSN"/>
</dbReference>
<evidence type="ECO:0000313" key="13">
    <source>
        <dbReference type="Proteomes" id="UP001159428"/>
    </source>
</evidence>
<dbReference type="PROSITE" id="PS50262">
    <property type="entry name" value="G_PROTEIN_RECEP_F1_2"/>
    <property type="match status" value="2"/>
</dbReference>
<dbReference type="GO" id="GO:0005886">
    <property type="term" value="C:plasma membrane"/>
    <property type="evidence" value="ECO:0007669"/>
    <property type="project" value="UniProtKB-SubCell"/>
</dbReference>
<evidence type="ECO:0000313" key="12">
    <source>
        <dbReference type="EMBL" id="CAH3046191.1"/>
    </source>
</evidence>
<dbReference type="Proteomes" id="UP001159428">
    <property type="component" value="Unassembled WGS sequence"/>
</dbReference>
<accession>A0AAU9W9T7</accession>
<feature type="domain" description="G-protein coupled receptors family 1 profile" evidence="11">
    <location>
        <begin position="227"/>
        <end position="481"/>
    </location>
</feature>
<feature type="transmembrane region" description="Helical" evidence="10">
    <location>
        <begin position="422"/>
        <end position="442"/>
    </location>
</feature>
<evidence type="ECO:0000256" key="9">
    <source>
        <dbReference type="RuleBase" id="RU000688"/>
    </source>
</evidence>
<evidence type="ECO:0000256" key="5">
    <source>
        <dbReference type="ARBA" id="ARBA00023040"/>
    </source>
</evidence>
<feature type="transmembrane region" description="Helical" evidence="10">
    <location>
        <begin position="462"/>
        <end position="483"/>
    </location>
</feature>
<dbReference type="PANTHER" id="PTHR24249">
    <property type="entry name" value="HISTAMINE RECEPTOR-RELATED G-PROTEIN COUPLED RECEPTOR"/>
    <property type="match status" value="1"/>
</dbReference>
<evidence type="ECO:0000256" key="10">
    <source>
        <dbReference type="SAM" id="Phobius"/>
    </source>
</evidence>
<dbReference type="Gene3D" id="1.20.1070.10">
    <property type="entry name" value="Rhodopsin 7-helix transmembrane proteins"/>
    <property type="match status" value="3"/>
</dbReference>
<feature type="transmembrane region" description="Helical" evidence="10">
    <location>
        <begin position="327"/>
        <end position="346"/>
    </location>
</feature>
<dbReference type="PROSITE" id="PS00237">
    <property type="entry name" value="G_PROTEIN_RECEP_F1_1"/>
    <property type="match status" value="1"/>
</dbReference>
<proteinExistence type="inferred from homology"/>
<dbReference type="InterPro" id="IPR000276">
    <property type="entry name" value="GPCR_Rhodpsn"/>
</dbReference>
<dbReference type="SUPFAM" id="SSF81321">
    <property type="entry name" value="Family A G protein-coupled receptor-like"/>
    <property type="match status" value="2"/>
</dbReference>
<feature type="transmembrane region" description="Helical" evidence="10">
    <location>
        <begin position="12"/>
        <end position="39"/>
    </location>
</feature>
<dbReference type="AlphaFoldDB" id="A0AAU9W9T7"/>
<keyword evidence="5 9" id="KW-0297">G-protein coupled receptor</keyword>
<dbReference type="Pfam" id="PF00001">
    <property type="entry name" value="7tm_1"/>
    <property type="match status" value="2"/>
</dbReference>
<feature type="transmembrane region" description="Helical" evidence="10">
    <location>
        <begin position="248"/>
        <end position="270"/>
    </location>
</feature>
<evidence type="ECO:0000256" key="1">
    <source>
        <dbReference type="ARBA" id="ARBA00004651"/>
    </source>
</evidence>
<evidence type="ECO:0000256" key="6">
    <source>
        <dbReference type="ARBA" id="ARBA00023136"/>
    </source>
</evidence>
<evidence type="ECO:0000256" key="3">
    <source>
        <dbReference type="ARBA" id="ARBA00022692"/>
    </source>
</evidence>
<evidence type="ECO:0000256" key="4">
    <source>
        <dbReference type="ARBA" id="ARBA00022989"/>
    </source>
</evidence>
<comment type="similarity">
    <text evidence="9">Belongs to the G-protein coupled receptor 1 family.</text>
</comment>